<evidence type="ECO:0000256" key="15">
    <source>
        <dbReference type="SAM" id="Coils"/>
    </source>
</evidence>
<dbReference type="AlphaFoldDB" id="A0A377GYL5"/>
<dbReference type="Gene3D" id="6.10.250.1580">
    <property type="match status" value="1"/>
</dbReference>
<dbReference type="PANTHER" id="PTHR33445">
    <property type="entry name" value="ATP SYNTHASE SUBUNIT B', CHLOROPLASTIC"/>
    <property type="match status" value="1"/>
</dbReference>
<evidence type="ECO:0000256" key="9">
    <source>
        <dbReference type="ARBA" id="ARBA00023136"/>
    </source>
</evidence>
<evidence type="ECO:0000256" key="11">
    <source>
        <dbReference type="ARBA" id="ARBA00025198"/>
    </source>
</evidence>
<comment type="subcellular location">
    <subcellularLocation>
        <location evidence="13">Cell membrane</location>
        <topology evidence="13">Single-pass membrane protein</topology>
    </subcellularLocation>
    <subcellularLocation>
        <location evidence="12">Endomembrane system</location>
        <topology evidence="12">Single-pass membrane protein</topology>
    </subcellularLocation>
</comment>
<dbReference type="GO" id="GO:0012505">
    <property type="term" value="C:endomembrane system"/>
    <property type="evidence" value="ECO:0007669"/>
    <property type="project" value="UniProtKB-SubCell"/>
</dbReference>
<dbReference type="GO" id="GO:0046933">
    <property type="term" value="F:proton-transporting ATP synthase activity, rotational mechanism"/>
    <property type="evidence" value="ECO:0007669"/>
    <property type="project" value="UniProtKB-UniRule"/>
</dbReference>
<dbReference type="RefSeq" id="WP_005882861.1">
    <property type="nucleotide sequence ID" value="NZ_CASFEE010000008.1"/>
</dbReference>
<evidence type="ECO:0000256" key="1">
    <source>
        <dbReference type="ARBA" id="ARBA00005513"/>
    </source>
</evidence>
<evidence type="ECO:0000256" key="5">
    <source>
        <dbReference type="ARBA" id="ARBA00022692"/>
    </source>
</evidence>
<comment type="subunit">
    <text evidence="13">F-type ATPases have 2 components, F(1) - the catalytic core - and F(0) - the membrane proton channel. F(1) has five subunits: alpha(3), beta(3), gamma(1), delta(1), epsilon(1). F(0) has three main subunits: a(1), b(2) and c(10-14). The alpha and beta chains form an alternating ring which encloses part of the gamma chain. F(1) is attached to F(0) by a central stalk formed by the gamma and epsilon chains, while a peripheral stalk is formed by the delta and b chains.</text>
</comment>
<keyword evidence="10 13" id="KW-0066">ATP synthesis</keyword>
<keyword evidence="9 13" id="KW-0472">Membrane</keyword>
<name>A0A377GYL5_9FUSO</name>
<reference evidence="16 17" key="1">
    <citation type="submission" date="2018-06" db="EMBL/GenBank/DDBJ databases">
        <authorList>
            <consortium name="Pathogen Informatics"/>
            <person name="Doyle S."/>
        </authorList>
    </citation>
    <scope>NUCLEOTIDE SEQUENCE [LARGE SCALE GENOMIC DNA]</scope>
    <source>
        <strain evidence="16 17">NCTC10723</strain>
    </source>
</reference>
<proteinExistence type="inferred from homology"/>
<evidence type="ECO:0000256" key="7">
    <source>
        <dbReference type="ARBA" id="ARBA00022989"/>
    </source>
</evidence>
<evidence type="ECO:0000256" key="4">
    <source>
        <dbReference type="ARBA" id="ARBA00022547"/>
    </source>
</evidence>
<sequence>MATTIMPVVSVDINMFWQIINFFILVFVFNKYFKKPLGKMLDSRKEKITSDLREADENKKAAIKLQKESEEILRKAKIEANEILKTAEKKADERRESILNEAKTQREKIIKTAEMEALKMKTDAKEILQEEVKVLAVKLAEKLIEERINPKIESTLIDEFIEGVGEEK</sequence>
<evidence type="ECO:0000256" key="2">
    <source>
        <dbReference type="ARBA" id="ARBA00022448"/>
    </source>
</evidence>
<keyword evidence="17" id="KW-1185">Reference proteome</keyword>
<dbReference type="OrthoDB" id="87842at2"/>
<dbReference type="GeneID" id="62762165"/>
<evidence type="ECO:0000313" key="17">
    <source>
        <dbReference type="Proteomes" id="UP000255328"/>
    </source>
</evidence>
<dbReference type="GO" id="GO:0045259">
    <property type="term" value="C:proton-transporting ATP synthase complex"/>
    <property type="evidence" value="ECO:0007669"/>
    <property type="project" value="UniProtKB-KW"/>
</dbReference>
<dbReference type="Pfam" id="PF00430">
    <property type="entry name" value="ATP-synt_B"/>
    <property type="match status" value="1"/>
</dbReference>
<evidence type="ECO:0000256" key="12">
    <source>
        <dbReference type="ARBA" id="ARBA00037847"/>
    </source>
</evidence>
<dbReference type="InterPro" id="IPR002146">
    <property type="entry name" value="ATP_synth_b/b'su_bac/chlpt"/>
</dbReference>
<dbReference type="EMBL" id="UGGU01000003">
    <property type="protein sequence ID" value="STO32058.1"/>
    <property type="molecule type" value="Genomic_DNA"/>
</dbReference>
<dbReference type="HAMAP" id="MF_01398">
    <property type="entry name" value="ATP_synth_b_bprime"/>
    <property type="match status" value="1"/>
</dbReference>
<dbReference type="PANTHER" id="PTHR33445:SF1">
    <property type="entry name" value="ATP SYNTHASE SUBUNIT B"/>
    <property type="match status" value="1"/>
</dbReference>
<evidence type="ECO:0000256" key="10">
    <source>
        <dbReference type="ARBA" id="ARBA00023310"/>
    </source>
</evidence>
<keyword evidence="7 13" id="KW-1133">Transmembrane helix</keyword>
<evidence type="ECO:0000256" key="3">
    <source>
        <dbReference type="ARBA" id="ARBA00022475"/>
    </source>
</evidence>
<keyword evidence="2 13" id="KW-0813">Transport</keyword>
<dbReference type="InterPro" id="IPR050059">
    <property type="entry name" value="ATP_synthase_B_chain"/>
</dbReference>
<comment type="function">
    <text evidence="13">Component of the F(0) channel, it forms part of the peripheral stalk, linking F(1) to F(0).</text>
</comment>
<dbReference type="GO" id="GO:0005886">
    <property type="term" value="C:plasma membrane"/>
    <property type="evidence" value="ECO:0007669"/>
    <property type="project" value="UniProtKB-SubCell"/>
</dbReference>
<dbReference type="GO" id="GO:0046961">
    <property type="term" value="F:proton-transporting ATPase activity, rotational mechanism"/>
    <property type="evidence" value="ECO:0007669"/>
    <property type="project" value="TreeGrafter"/>
</dbReference>
<keyword evidence="6 13" id="KW-0375">Hydrogen ion transport</keyword>
<dbReference type="Proteomes" id="UP000255328">
    <property type="component" value="Unassembled WGS sequence"/>
</dbReference>
<keyword evidence="15" id="KW-0175">Coiled coil</keyword>
<dbReference type="CDD" id="cd06503">
    <property type="entry name" value="ATP-synt_Fo_b"/>
    <property type="match status" value="1"/>
</dbReference>
<dbReference type="InterPro" id="IPR005864">
    <property type="entry name" value="ATP_synth_F0_bsu_bac"/>
</dbReference>
<keyword evidence="5 13" id="KW-0812">Transmembrane</keyword>
<protein>
    <recommendedName>
        <fullName evidence="13">ATP synthase subunit b</fullName>
    </recommendedName>
    <alternativeName>
        <fullName evidence="13">ATP synthase F(0) sector subunit b</fullName>
    </alternativeName>
    <alternativeName>
        <fullName evidence="13">ATPase subunit I</fullName>
    </alternativeName>
    <alternativeName>
        <fullName evidence="13">F-type ATPase subunit b</fullName>
        <shortName evidence="13">F-ATPase subunit b</shortName>
    </alternativeName>
</protein>
<organism evidence="16 17">
    <name type="scientific">Fusobacterium necrogenes</name>
    <dbReference type="NCBI Taxonomy" id="858"/>
    <lineage>
        <taxon>Bacteria</taxon>
        <taxon>Fusobacteriati</taxon>
        <taxon>Fusobacteriota</taxon>
        <taxon>Fusobacteriia</taxon>
        <taxon>Fusobacteriales</taxon>
        <taxon>Fusobacteriaceae</taxon>
        <taxon>Fusobacterium</taxon>
    </lineage>
</organism>
<gene>
    <name evidence="13 16" type="primary">atpF</name>
    <name evidence="16" type="ORF">NCTC10723_01523</name>
</gene>
<keyword evidence="8 13" id="KW-0406">Ion transport</keyword>
<evidence type="ECO:0000256" key="14">
    <source>
        <dbReference type="RuleBase" id="RU003848"/>
    </source>
</evidence>
<dbReference type="NCBIfam" id="TIGR01144">
    <property type="entry name" value="ATP_synt_b"/>
    <property type="match status" value="1"/>
</dbReference>
<feature type="coiled-coil region" evidence="15">
    <location>
        <begin position="73"/>
        <end position="130"/>
    </location>
</feature>
<dbReference type="SUPFAM" id="SSF81573">
    <property type="entry name" value="F1F0 ATP synthase subunit B, membrane domain"/>
    <property type="match status" value="1"/>
</dbReference>
<comment type="function">
    <text evidence="11 13">F(1)F(0) ATP synthase produces ATP from ADP in the presence of a proton or sodium gradient. F-type ATPases consist of two structural domains, F(1) containing the extramembraneous catalytic core and F(0) containing the membrane proton channel, linked together by a central stalk and a peripheral stalk. During catalysis, ATP synthesis in the catalytic domain of F(1) is coupled via a rotary mechanism of the central stalk subunits to proton translocation.</text>
</comment>
<evidence type="ECO:0000256" key="6">
    <source>
        <dbReference type="ARBA" id="ARBA00022781"/>
    </source>
</evidence>
<evidence type="ECO:0000313" key="16">
    <source>
        <dbReference type="EMBL" id="STO32058.1"/>
    </source>
</evidence>
<evidence type="ECO:0000256" key="8">
    <source>
        <dbReference type="ARBA" id="ARBA00023065"/>
    </source>
</evidence>
<feature type="transmembrane region" description="Helical" evidence="13">
    <location>
        <begin position="15"/>
        <end position="33"/>
    </location>
</feature>
<keyword evidence="3 13" id="KW-1003">Cell membrane</keyword>
<accession>A0A377GYL5</accession>
<evidence type="ECO:0000256" key="13">
    <source>
        <dbReference type="HAMAP-Rule" id="MF_01398"/>
    </source>
</evidence>
<keyword evidence="4 13" id="KW-0138">CF(0)</keyword>
<comment type="similarity">
    <text evidence="1 13 14">Belongs to the ATPase B chain family.</text>
</comment>
<dbReference type="InterPro" id="IPR028987">
    <property type="entry name" value="ATP_synth_B-like_membr_sf"/>
</dbReference>